<dbReference type="Gene3D" id="3.30.420.10">
    <property type="entry name" value="Ribonuclease H-like superfamily/Ribonuclease H"/>
    <property type="match status" value="1"/>
</dbReference>
<dbReference type="EMBL" id="BMAW01044169">
    <property type="protein sequence ID" value="GFS43153.1"/>
    <property type="molecule type" value="Genomic_DNA"/>
</dbReference>
<organism evidence="1 2">
    <name type="scientific">Nephila pilipes</name>
    <name type="common">Giant wood spider</name>
    <name type="synonym">Nephila maculata</name>
    <dbReference type="NCBI Taxonomy" id="299642"/>
    <lineage>
        <taxon>Eukaryota</taxon>
        <taxon>Metazoa</taxon>
        <taxon>Ecdysozoa</taxon>
        <taxon>Arthropoda</taxon>
        <taxon>Chelicerata</taxon>
        <taxon>Arachnida</taxon>
        <taxon>Araneae</taxon>
        <taxon>Araneomorphae</taxon>
        <taxon>Entelegynae</taxon>
        <taxon>Araneoidea</taxon>
        <taxon>Nephilidae</taxon>
        <taxon>Nephila</taxon>
    </lineage>
</organism>
<evidence type="ECO:0008006" key="3">
    <source>
        <dbReference type="Google" id="ProtNLM"/>
    </source>
</evidence>
<evidence type="ECO:0000313" key="1">
    <source>
        <dbReference type="EMBL" id="GFS43153.1"/>
    </source>
</evidence>
<evidence type="ECO:0000313" key="2">
    <source>
        <dbReference type="Proteomes" id="UP000887013"/>
    </source>
</evidence>
<dbReference type="AlphaFoldDB" id="A0A8X6IFN5"/>
<name>A0A8X6IFN5_NEPPI</name>
<sequence>MRTQVYYSKCHSDCEARGRLCYDLGCDLVVFKRPYNSRRSRNCNAVNTTFYPTMCILSFPSGDSTFQNDNCPIHTARSVQAWFQEHEVIHLPWPF</sequence>
<gene>
    <name evidence="1" type="ORF">NPIL_665921</name>
</gene>
<dbReference type="GO" id="GO:0003676">
    <property type="term" value="F:nucleic acid binding"/>
    <property type="evidence" value="ECO:0007669"/>
    <property type="project" value="InterPro"/>
</dbReference>
<dbReference type="Proteomes" id="UP000887013">
    <property type="component" value="Unassembled WGS sequence"/>
</dbReference>
<accession>A0A8X6IFN5</accession>
<dbReference type="OrthoDB" id="9996331at2759"/>
<protein>
    <recommendedName>
        <fullName evidence="3">Tc1-like transposase DDE domain-containing protein</fullName>
    </recommendedName>
</protein>
<comment type="caution">
    <text evidence="1">The sequence shown here is derived from an EMBL/GenBank/DDBJ whole genome shotgun (WGS) entry which is preliminary data.</text>
</comment>
<dbReference type="InterPro" id="IPR036397">
    <property type="entry name" value="RNaseH_sf"/>
</dbReference>
<keyword evidence="2" id="KW-1185">Reference proteome</keyword>
<reference evidence="1" key="1">
    <citation type="submission" date="2020-08" db="EMBL/GenBank/DDBJ databases">
        <title>Multicomponent nature underlies the extraordinary mechanical properties of spider dragline silk.</title>
        <authorList>
            <person name="Kono N."/>
            <person name="Nakamura H."/>
            <person name="Mori M."/>
            <person name="Yoshida Y."/>
            <person name="Ohtoshi R."/>
            <person name="Malay A.D."/>
            <person name="Moran D.A.P."/>
            <person name="Tomita M."/>
            <person name="Numata K."/>
            <person name="Arakawa K."/>
        </authorList>
    </citation>
    <scope>NUCLEOTIDE SEQUENCE</scope>
</reference>
<proteinExistence type="predicted"/>